<name>A0ABU0J4B2_9HYPH</name>
<comment type="caution">
    <text evidence="1">The sequence shown here is derived from an EMBL/GenBank/DDBJ whole genome shotgun (WGS) entry which is preliminary data.</text>
</comment>
<gene>
    <name evidence="1" type="ORF">QO011_002080</name>
</gene>
<evidence type="ECO:0000313" key="2">
    <source>
        <dbReference type="Proteomes" id="UP001242480"/>
    </source>
</evidence>
<dbReference type="EMBL" id="JAUSVX010000003">
    <property type="protein sequence ID" value="MDQ0469069.1"/>
    <property type="molecule type" value="Genomic_DNA"/>
</dbReference>
<dbReference type="Proteomes" id="UP001242480">
    <property type="component" value="Unassembled WGS sequence"/>
</dbReference>
<accession>A0ABU0J4B2</accession>
<dbReference type="PANTHER" id="PTHR36439:SF1">
    <property type="entry name" value="DUF1697 DOMAIN-CONTAINING PROTEIN"/>
    <property type="match status" value="1"/>
</dbReference>
<dbReference type="Gene3D" id="3.30.70.1280">
    <property type="entry name" value="SP0830-like domains"/>
    <property type="match status" value="1"/>
</dbReference>
<dbReference type="Pfam" id="PF08002">
    <property type="entry name" value="DUF1697"/>
    <property type="match status" value="1"/>
</dbReference>
<dbReference type="InterPro" id="IPR012545">
    <property type="entry name" value="DUF1697"/>
</dbReference>
<sequence length="179" mass="18714">MAVHLALLRAIGPATHAKMSMQDLRQACRAEGLGTVATYIQTGNLIIGSELPPNAVQAAVERALLRFGLTNRVVIRAPAALAAVLVENPFPEAAATRPSDLCVCFLAEPVPAALLARLDGHAGPERIRLVGARDLCVDYPAGVTGSKLTPGVIERRLSTPLTARNWNTVGKLSALAGPA</sequence>
<dbReference type="RefSeq" id="WP_307271235.1">
    <property type="nucleotide sequence ID" value="NZ_JAUSVX010000003.1"/>
</dbReference>
<keyword evidence="2" id="KW-1185">Reference proteome</keyword>
<dbReference type="PIRSF" id="PIRSF008502">
    <property type="entry name" value="UCP008502"/>
    <property type="match status" value="1"/>
</dbReference>
<reference evidence="1 2" key="1">
    <citation type="submission" date="2023-07" db="EMBL/GenBank/DDBJ databases">
        <title>Genomic Encyclopedia of Type Strains, Phase IV (KMG-IV): sequencing the most valuable type-strain genomes for metagenomic binning, comparative biology and taxonomic classification.</title>
        <authorList>
            <person name="Goeker M."/>
        </authorList>
    </citation>
    <scope>NUCLEOTIDE SEQUENCE [LARGE SCALE GENOMIC DNA]</scope>
    <source>
        <strain evidence="1 2">DSM 19619</strain>
    </source>
</reference>
<protein>
    <submittedName>
        <fullName evidence="1">Uncharacterized protein (DUF1697 family)</fullName>
    </submittedName>
</protein>
<dbReference type="SUPFAM" id="SSF160379">
    <property type="entry name" value="SP0830-like"/>
    <property type="match status" value="1"/>
</dbReference>
<proteinExistence type="predicted"/>
<evidence type="ECO:0000313" key="1">
    <source>
        <dbReference type="EMBL" id="MDQ0469069.1"/>
    </source>
</evidence>
<organism evidence="1 2">
    <name type="scientific">Labrys wisconsinensis</name>
    <dbReference type="NCBI Taxonomy" id="425677"/>
    <lineage>
        <taxon>Bacteria</taxon>
        <taxon>Pseudomonadati</taxon>
        <taxon>Pseudomonadota</taxon>
        <taxon>Alphaproteobacteria</taxon>
        <taxon>Hyphomicrobiales</taxon>
        <taxon>Xanthobacteraceae</taxon>
        <taxon>Labrys</taxon>
    </lineage>
</organism>
<dbReference type="PANTHER" id="PTHR36439">
    <property type="entry name" value="BLL4334 PROTEIN"/>
    <property type="match status" value="1"/>
</dbReference>